<dbReference type="GO" id="GO:0052170">
    <property type="term" value="P:symbiont-mediated suppression of host innate immune response"/>
    <property type="evidence" value="ECO:0007669"/>
    <property type="project" value="UniProtKB-KW"/>
</dbReference>
<dbReference type="Pfam" id="PF01440">
    <property type="entry name" value="Gemini_AL2"/>
    <property type="match status" value="1"/>
</dbReference>
<dbReference type="GO" id="GO:0003677">
    <property type="term" value="F:DNA binding"/>
    <property type="evidence" value="ECO:0007669"/>
    <property type="project" value="UniProtKB-KW"/>
</dbReference>
<comment type="subunit">
    <text evidence="17">Monomer. Homodimer. Homooligomer. Self-interaction correlates with nuclear localization and efficient activation of transcription.</text>
</comment>
<organism evidence="19">
    <name type="scientific">Begomovirus spathoglottis 1</name>
    <dbReference type="NCBI Taxonomy" id="3064730"/>
    <lineage>
        <taxon>Viruses</taxon>
        <taxon>Monodnaviria</taxon>
        <taxon>Shotokuvirae</taxon>
        <taxon>Cressdnaviricota</taxon>
        <taxon>Repensiviricetes</taxon>
        <taxon>Geplafuvirales</taxon>
        <taxon>Geminiviridae</taxon>
        <taxon>Begomovirus</taxon>
    </lineage>
</organism>
<keyword evidence="16" id="KW-0899">Viral immunoevasion</keyword>
<evidence type="ECO:0000256" key="7">
    <source>
        <dbReference type="ARBA" id="ARBA00022562"/>
    </source>
</evidence>
<evidence type="ECO:0000256" key="18">
    <source>
        <dbReference type="SAM" id="MobiDB-lite"/>
    </source>
</evidence>
<evidence type="ECO:0000256" key="12">
    <source>
        <dbReference type="ARBA" id="ARBA00022833"/>
    </source>
</evidence>
<evidence type="ECO:0000256" key="1">
    <source>
        <dbReference type="ARBA" id="ARBA00004147"/>
    </source>
</evidence>
<keyword evidence="13 17" id="KW-0238">DNA-binding</keyword>
<evidence type="ECO:0000256" key="17">
    <source>
        <dbReference type="RuleBase" id="RU363028"/>
    </source>
</evidence>
<keyword evidence="11 17" id="KW-0863">Zinc-finger</keyword>
<keyword evidence="7 17" id="KW-1048">Host nucleus</keyword>
<evidence type="ECO:0000256" key="16">
    <source>
        <dbReference type="ARBA" id="ARBA00023280"/>
    </source>
</evidence>
<evidence type="ECO:0000256" key="2">
    <source>
        <dbReference type="ARBA" id="ARBA00004192"/>
    </source>
</evidence>
<dbReference type="GO" id="GO:0042025">
    <property type="term" value="C:host cell nucleus"/>
    <property type="evidence" value="ECO:0007669"/>
    <property type="project" value="UniProtKB-SubCell"/>
</dbReference>
<dbReference type="GO" id="GO:0008270">
    <property type="term" value="F:zinc ion binding"/>
    <property type="evidence" value="ECO:0007669"/>
    <property type="project" value="UniProtKB-KW"/>
</dbReference>
<keyword evidence="5 17" id="KW-0941">Suppressor of RNA silencing</keyword>
<keyword evidence="10 17" id="KW-0479">Metal-binding</keyword>
<dbReference type="InterPro" id="IPR000942">
    <property type="entry name" value="Gemini_AL2"/>
</dbReference>
<keyword evidence="14 17" id="KW-0010">Activator</keyword>
<accession>A0AA49K7M5</accession>
<dbReference type="EMBL" id="OQ791967">
    <property type="protein sequence ID" value="WLD30030.1"/>
    <property type="molecule type" value="Genomic_DNA"/>
</dbReference>
<evidence type="ECO:0000256" key="9">
    <source>
        <dbReference type="ARBA" id="ARBA00022632"/>
    </source>
</evidence>
<comment type="domain">
    <text evidence="17">The zinc finger and the transactivation region are involved in PTGS suppression.</text>
</comment>
<evidence type="ECO:0000256" key="4">
    <source>
        <dbReference type="ARBA" id="ARBA00014388"/>
    </source>
</evidence>
<evidence type="ECO:0000256" key="8">
    <source>
        <dbReference type="ARBA" id="ARBA00022581"/>
    </source>
</evidence>
<evidence type="ECO:0000256" key="13">
    <source>
        <dbReference type="ARBA" id="ARBA00023125"/>
    </source>
</evidence>
<dbReference type="PRINTS" id="PR00230">
    <property type="entry name" value="GEMCOATAL2"/>
</dbReference>
<evidence type="ECO:0000256" key="15">
    <source>
        <dbReference type="ARBA" id="ARBA00023200"/>
    </source>
</evidence>
<keyword evidence="12 17" id="KW-0862">Zinc</keyword>
<evidence type="ECO:0000256" key="10">
    <source>
        <dbReference type="ARBA" id="ARBA00022723"/>
    </source>
</evidence>
<evidence type="ECO:0000256" key="11">
    <source>
        <dbReference type="ARBA" id="ARBA00022771"/>
    </source>
</evidence>
<evidence type="ECO:0000256" key="14">
    <source>
        <dbReference type="ARBA" id="ARBA00023159"/>
    </source>
</evidence>
<evidence type="ECO:0000313" key="19">
    <source>
        <dbReference type="EMBL" id="WLD30030.1"/>
    </source>
</evidence>
<dbReference type="GO" id="GO:0005198">
    <property type="term" value="F:structural molecule activity"/>
    <property type="evidence" value="ECO:0007669"/>
    <property type="project" value="InterPro"/>
</dbReference>
<name>A0AA49K7M5_9GEMI</name>
<keyword evidence="15 17" id="KW-1035">Host cytoplasm</keyword>
<dbReference type="GO" id="GO:0030430">
    <property type="term" value="C:host cell cytoplasm"/>
    <property type="evidence" value="ECO:0007669"/>
    <property type="project" value="UniProtKB-SubCell"/>
</dbReference>
<evidence type="ECO:0000256" key="6">
    <source>
        <dbReference type="ARBA" id="ARBA00022553"/>
    </source>
</evidence>
<feature type="compositionally biased region" description="Polar residues" evidence="18">
    <location>
        <begin position="96"/>
        <end position="124"/>
    </location>
</feature>
<keyword evidence="6" id="KW-0597">Phosphoprotein</keyword>
<feature type="region of interest" description="Disordered" evidence="18">
    <location>
        <begin position="84"/>
        <end position="124"/>
    </location>
</feature>
<evidence type="ECO:0000256" key="5">
    <source>
        <dbReference type="ARBA" id="ARBA00022463"/>
    </source>
</evidence>
<gene>
    <name evidence="19" type="primary">AL2</name>
</gene>
<comment type="subcellular location">
    <subcellularLocation>
        <location evidence="2 17">Host cytoplasm</location>
    </subcellularLocation>
    <subcellularLocation>
        <location evidence="1 17">Host nucleus</location>
    </subcellularLocation>
</comment>
<keyword evidence="9" id="KW-1090">Inhibition of host innate immune response by virus</keyword>
<comment type="similarity">
    <text evidence="3 17">Belongs to the geminiviridae transcriptional activator protein family.</text>
</comment>
<reference evidence="19" key="1">
    <citation type="submission" date="2023-04" db="EMBL/GenBank/DDBJ databases">
        <title>Two new begomo-like viruses infecting orchids of genus Spathoglottis.</title>
        <authorList>
            <person name="Isidorio-Silva J.G."/>
            <person name="Melo F.F.S."/>
            <person name="Boiteux L.S."/>
            <person name="Pereira-Carvalho R.C."/>
        </authorList>
    </citation>
    <scope>NUCLEOTIDE SEQUENCE</scope>
    <source>
        <strain evidence="19">JIOP09LVV</strain>
    </source>
</reference>
<evidence type="ECO:0000256" key="3">
    <source>
        <dbReference type="ARBA" id="ARBA00007672"/>
    </source>
</evidence>
<proteinExistence type="inferred from homology"/>
<keyword evidence="8 17" id="KW-0945">Host-virus interaction</keyword>
<sequence length="148" mass="16859">MQTSSSSNGPSTPTTKAQSVLVPQKVIHKAAKYKKLRRRRLNLYCDCIVYQHPNCLDHGFSHRGINYVGPSEFRRVCLGVEERKETPIRPTPSPQPTRFSSCQNLAESLPERTSPNPQSGDSISTWDDDWVFWDAIFNMDPEQPQPKD</sequence>
<protein>
    <recommendedName>
        <fullName evidence="4 17">Transcriptional activator protein</fullName>
        <shortName evidence="17">TrAP</shortName>
    </recommendedName>
</protein>
<dbReference type="GO" id="GO:0019028">
    <property type="term" value="C:viral capsid"/>
    <property type="evidence" value="ECO:0007669"/>
    <property type="project" value="InterPro"/>
</dbReference>
<comment type="function">
    <text evidence="17">Strong activator of the late viral genes promoters. Acts as a suppressor of RNA-mediated gene silencing, also known as post-transcriptional gene silencing (PTGS), a mechanism of plant viral defense that limits the accumulation of viral RNAs. Also suppresses the host basal defense by interacting with and inhibiting SNF1 kinase, a key regulator of cell metabolism implicated in innate antiviral defense. Determines pathogenicity.</text>
</comment>